<evidence type="ECO:0000256" key="11">
    <source>
        <dbReference type="ARBA" id="ARBA00023173"/>
    </source>
</evidence>
<dbReference type="OrthoDB" id="203862at2759"/>
<keyword evidence="6" id="KW-0770">Synapse</keyword>
<keyword evidence="8 18" id="KW-0472">Membrane</keyword>
<dbReference type="InterPro" id="IPR006029">
    <property type="entry name" value="Neurotrans-gated_channel_TM"/>
</dbReference>
<proteinExistence type="inferred from homology"/>
<dbReference type="GO" id="GO:0004890">
    <property type="term" value="F:GABA-A receptor activity"/>
    <property type="evidence" value="ECO:0007669"/>
    <property type="project" value="InterPro"/>
</dbReference>
<keyword evidence="7 18" id="KW-0406">Ion transport</keyword>
<evidence type="ECO:0000256" key="16">
    <source>
        <dbReference type="ARBA" id="ARBA00023303"/>
    </source>
</evidence>
<gene>
    <name evidence="22" type="primary">RvY_05751</name>
    <name evidence="22" type="synonym">RvY_05751.1</name>
    <name evidence="22" type="ORF">RvY_05751-1</name>
</gene>
<keyword evidence="11" id="KW-0869">Chloride channel</keyword>
<dbReference type="InterPro" id="IPR006202">
    <property type="entry name" value="Neur_chan_lig-bd"/>
</dbReference>
<keyword evidence="14" id="KW-0628">Postsynaptic cell membrane</keyword>
<dbReference type="AlphaFoldDB" id="A0A1D1UZR6"/>
<dbReference type="Proteomes" id="UP000186922">
    <property type="component" value="Unassembled WGS sequence"/>
</dbReference>
<comment type="subcellular location">
    <subcellularLocation>
        <location evidence="17">Postsynaptic cell membrane</location>
        <topology evidence="17">Multi-pass membrane protein</topology>
    </subcellularLocation>
</comment>
<dbReference type="GO" id="GO:0045211">
    <property type="term" value="C:postsynaptic membrane"/>
    <property type="evidence" value="ECO:0007669"/>
    <property type="project" value="UniProtKB-SubCell"/>
</dbReference>
<evidence type="ECO:0000256" key="3">
    <source>
        <dbReference type="ARBA" id="ARBA00022692"/>
    </source>
</evidence>
<feature type="transmembrane region" description="Helical" evidence="18">
    <location>
        <begin position="367"/>
        <end position="389"/>
    </location>
</feature>
<evidence type="ECO:0000256" key="9">
    <source>
        <dbReference type="ARBA" id="ARBA00023157"/>
    </source>
</evidence>
<dbReference type="InterPro" id="IPR006028">
    <property type="entry name" value="GABAA/Glycine_rcpt"/>
</dbReference>
<evidence type="ECO:0000256" key="2">
    <source>
        <dbReference type="ARBA" id="ARBA00022475"/>
    </source>
</evidence>
<feature type="domain" description="Neurotransmitter-gated ion-channel ligand-binding" evidence="20">
    <location>
        <begin position="94"/>
        <end position="302"/>
    </location>
</feature>
<dbReference type="InterPro" id="IPR018000">
    <property type="entry name" value="Neurotransmitter_ion_chnl_CS"/>
</dbReference>
<keyword evidence="9" id="KW-1015">Disulfide bond</keyword>
<evidence type="ECO:0000256" key="1">
    <source>
        <dbReference type="ARBA" id="ARBA00022448"/>
    </source>
</evidence>
<evidence type="ECO:0000256" key="19">
    <source>
        <dbReference type="SAM" id="MobiDB-lite"/>
    </source>
</evidence>
<keyword evidence="15" id="KW-1071">Ligand-gated ion channel</keyword>
<dbReference type="SUPFAM" id="SSF90112">
    <property type="entry name" value="Neurotransmitter-gated ion-channel transmembrane pore"/>
    <property type="match status" value="1"/>
</dbReference>
<evidence type="ECO:0000259" key="20">
    <source>
        <dbReference type="Pfam" id="PF02931"/>
    </source>
</evidence>
<evidence type="ECO:0000256" key="5">
    <source>
        <dbReference type="ARBA" id="ARBA00022989"/>
    </source>
</evidence>
<keyword evidence="13" id="KW-0868">Chloride</keyword>
<protein>
    <recommendedName>
        <fullName evidence="24">Neurotransmitter-gated ion-channel ligand-binding domain-containing protein</fullName>
    </recommendedName>
</protein>
<dbReference type="InterPro" id="IPR038050">
    <property type="entry name" value="Neuro_actylchol_rec"/>
</dbReference>
<dbReference type="InterPro" id="IPR036719">
    <property type="entry name" value="Neuro-gated_channel_TM_sf"/>
</dbReference>
<evidence type="ECO:0000256" key="7">
    <source>
        <dbReference type="ARBA" id="ARBA00023065"/>
    </source>
</evidence>
<dbReference type="EMBL" id="BDGG01000002">
    <property type="protein sequence ID" value="GAU93885.1"/>
    <property type="molecule type" value="Genomic_DNA"/>
</dbReference>
<feature type="transmembrane region" description="Helical" evidence="18">
    <location>
        <begin position="302"/>
        <end position="323"/>
    </location>
</feature>
<keyword evidence="10" id="KW-0675">Receptor</keyword>
<dbReference type="Gene3D" id="1.20.58.390">
    <property type="entry name" value="Neurotransmitter-gated ion-channel transmembrane domain"/>
    <property type="match status" value="1"/>
</dbReference>
<dbReference type="InterPro" id="IPR036734">
    <property type="entry name" value="Neur_chan_lig-bd_sf"/>
</dbReference>
<evidence type="ECO:0000256" key="13">
    <source>
        <dbReference type="ARBA" id="ARBA00023214"/>
    </source>
</evidence>
<dbReference type="Pfam" id="PF02931">
    <property type="entry name" value="Neur_chan_LBD"/>
    <property type="match status" value="1"/>
</dbReference>
<dbReference type="PANTHER" id="PTHR18945">
    <property type="entry name" value="NEUROTRANSMITTER GATED ION CHANNEL"/>
    <property type="match status" value="1"/>
</dbReference>
<dbReference type="GO" id="GO:0034707">
    <property type="term" value="C:chloride channel complex"/>
    <property type="evidence" value="ECO:0007669"/>
    <property type="project" value="UniProtKB-KW"/>
</dbReference>
<dbReference type="InterPro" id="IPR001390">
    <property type="entry name" value="GABAAa_rcpt"/>
</dbReference>
<feature type="signal peptide" evidence="18">
    <location>
        <begin position="1"/>
        <end position="26"/>
    </location>
</feature>
<sequence length="546" mass="62402">MEIRISSRILSLVLTVVLVIWQMVLAQIILDPSPVTKPLRPRSYIYTAPTLRNVNATRTRAGRPPRQADAADSSNAAPPEADLASLQLTSQNVTDLLNSLFVHYNKTFRPGYAYGPTHVRTSMVVLSLGPISELNSDYSTDCYFRQYWRDERLRFSAGGIQEIALNNLMLDMIWKPDTYFRNGKEYYVHTITTANKLLRLSPNGDITYSMRLTIRAQCPMRLTFYPADMQSCPLIIGSFAYESHDLLYRWDPQGVKIDNALALSQFELLGQPHGNFFAEFDRGVKTENYSMVRVDFQLQRRMGYFLLQIYLPCMLIVVLSWVSFWLNREATERLSLGITAFLTLATMNQDQKDVLPKTSYPTALEWYILICNLYVSASIIQFAAVHFFTKTGFEEINIKTEVTAATDDEWEVEHDGSKMKVSAHAERKGFLQQNTNSGSTRLGPDKYGSKNPSSNHRDVKFTMPPNEAFRDESTCQKLIYCITGNEEYRSELIRRGKFRESGINSVSMLDRISRVVFPVSFGLLNVLYWTSFLFAEPPKLVQIGKH</sequence>
<comment type="caution">
    <text evidence="22">The sequence shown here is derived from an EMBL/GenBank/DDBJ whole genome shotgun (WGS) entry which is preliminary data.</text>
</comment>
<evidence type="ECO:0000256" key="15">
    <source>
        <dbReference type="ARBA" id="ARBA00023286"/>
    </source>
</evidence>
<dbReference type="PRINTS" id="PR01079">
    <property type="entry name" value="GABAARALPHA"/>
</dbReference>
<dbReference type="GO" id="GO:0005254">
    <property type="term" value="F:chloride channel activity"/>
    <property type="evidence" value="ECO:0007669"/>
    <property type="project" value="UniProtKB-KW"/>
</dbReference>
<keyword evidence="1 18" id="KW-0813">Transport</keyword>
<evidence type="ECO:0000256" key="4">
    <source>
        <dbReference type="ARBA" id="ARBA00022729"/>
    </source>
</evidence>
<accession>A0A1D1UZR6</accession>
<dbReference type="PRINTS" id="PR00253">
    <property type="entry name" value="GABAARECEPTR"/>
</dbReference>
<dbReference type="STRING" id="947166.A0A1D1UZR6"/>
<dbReference type="Gene3D" id="2.70.170.10">
    <property type="entry name" value="Neurotransmitter-gated ion-channel ligand-binding domain"/>
    <property type="match status" value="1"/>
</dbReference>
<feature type="domain" description="Neurotransmitter-gated ion-channel transmembrane" evidence="21">
    <location>
        <begin position="309"/>
        <end position="529"/>
    </location>
</feature>
<evidence type="ECO:0000313" key="23">
    <source>
        <dbReference type="Proteomes" id="UP000186922"/>
    </source>
</evidence>
<keyword evidence="23" id="KW-1185">Reference proteome</keyword>
<evidence type="ECO:0000256" key="8">
    <source>
        <dbReference type="ARBA" id="ARBA00023136"/>
    </source>
</evidence>
<evidence type="ECO:0000256" key="6">
    <source>
        <dbReference type="ARBA" id="ARBA00023018"/>
    </source>
</evidence>
<keyword evidence="4 18" id="KW-0732">Signal</keyword>
<feature type="transmembrane region" description="Helical" evidence="18">
    <location>
        <begin position="515"/>
        <end position="535"/>
    </location>
</feature>
<dbReference type="NCBIfam" id="TIGR00860">
    <property type="entry name" value="LIC"/>
    <property type="match status" value="1"/>
</dbReference>
<dbReference type="CDD" id="cd19007">
    <property type="entry name" value="LGIC_ECD_GABAR_GRD-like"/>
    <property type="match status" value="1"/>
</dbReference>
<dbReference type="PROSITE" id="PS00236">
    <property type="entry name" value="NEUROTR_ION_CHANNEL"/>
    <property type="match status" value="1"/>
</dbReference>
<reference evidence="22 23" key="1">
    <citation type="journal article" date="2016" name="Nat. Commun.">
        <title>Extremotolerant tardigrade genome and improved radiotolerance of human cultured cells by tardigrade-unique protein.</title>
        <authorList>
            <person name="Hashimoto T."/>
            <person name="Horikawa D.D."/>
            <person name="Saito Y."/>
            <person name="Kuwahara H."/>
            <person name="Kozuka-Hata H."/>
            <person name="Shin-I T."/>
            <person name="Minakuchi Y."/>
            <person name="Ohishi K."/>
            <person name="Motoyama A."/>
            <person name="Aizu T."/>
            <person name="Enomoto A."/>
            <person name="Kondo K."/>
            <person name="Tanaka S."/>
            <person name="Hara Y."/>
            <person name="Koshikawa S."/>
            <person name="Sagara H."/>
            <person name="Miura T."/>
            <person name="Yokobori S."/>
            <person name="Miyagawa K."/>
            <person name="Suzuki Y."/>
            <person name="Kubo T."/>
            <person name="Oyama M."/>
            <person name="Kohara Y."/>
            <person name="Fujiyama A."/>
            <person name="Arakawa K."/>
            <person name="Katayama T."/>
            <person name="Toyoda A."/>
            <person name="Kunieda T."/>
        </authorList>
    </citation>
    <scope>NUCLEOTIDE SEQUENCE [LARGE SCALE GENOMIC DNA]</scope>
    <source>
        <strain evidence="22 23">YOKOZUNA-1</strain>
    </source>
</reference>
<dbReference type="GO" id="GO:0005230">
    <property type="term" value="F:extracellular ligand-gated monoatomic ion channel activity"/>
    <property type="evidence" value="ECO:0007669"/>
    <property type="project" value="InterPro"/>
</dbReference>
<dbReference type="SUPFAM" id="SSF63712">
    <property type="entry name" value="Nicotinic receptor ligand binding domain-like"/>
    <property type="match status" value="1"/>
</dbReference>
<evidence type="ECO:0008006" key="24">
    <source>
        <dbReference type="Google" id="ProtNLM"/>
    </source>
</evidence>
<organism evidence="22 23">
    <name type="scientific">Ramazzottius varieornatus</name>
    <name type="common">Water bear</name>
    <name type="synonym">Tardigrade</name>
    <dbReference type="NCBI Taxonomy" id="947166"/>
    <lineage>
        <taxon>Eukaryota</taxon>
        <taxon>Metazoa</taxon>
        <taxon>Ecdysozoa</taxon>
        <taxon>Tardigrada</taxon>
        <taxon>Eutardigrada</taxon>
        <taxon>Parachela</taxon>
        <taxon>Hypsibioidea</taxon>
        <taxon>Ramazzottiidae</taxon>
        <taxon>Ramazzottius</taxon>
    </lineage>
</organism>
<keyword evidence="16 18" id="KW-0407">Ion channel</keyword>
<dbReference type="PRINTS" id="PR00252">
    <property type="entry name" value="NRIONCHANNEL"/>
</dbReference>
<dbReference type="InterPro" id="IPR006201">
    <property type="entry name" value="Neur_channel"/>
</dbReference>
<keyword evidence="12" id="KW-0325">Glycoprotein</keyword>
<dbReference type="Pfam" id="PF02932">
    <property type="entry name" value="Neur_chan_memb"/>
    <property type="match status" value="1"/>
</dbReference>
<evidence type="ECO:0000256" key="14">
    <source>
        <dbReference type="ARBA" id="ARBA00023257"/>
    </source>
</evidence>
<comment type="similarity">
    <text evidence="18">Belongs to the ligand-gated ion channel (TC 1.A.9) family.</text>
</comment>
<dbReference type="CDD" id="cd19049">
    <property type="entry name" value="LGIC_TM_anion"/>
    <property type="match status" value="1"/>
</dbReference>
<evidence type="ECO:0000313" key="22">
    <source>
        <dbReference type="EMBL" id="GAU93885.1"/>
    </source>
</evidence>
<feature type="region of interest" description="Disordered" evidence="19">
    <location>
        <begin position="55"/>
        <end position="78"/>
    </location>
</feature>
<feature type="compositionally biased region" description="Low complexity" evidence="19">
    <location>
        <begin position="68"/>
        <end position="78"/>
    </location>
</feature>
<evidence type="ECO:0000256" key="10">
    <source>
        <dbReference type="ARBA" id="ARBA00023170"/>
    </source>
</evidence>
<feature type="region of interest" description="Disordered" evidence="19">
    <location>
        <begin position="433"/>
        <end position="461"/>
    </location>
</feature>
<evidence type="ECO:0000256" key="12">
    <source>
        <dbReference type="ARBA" id="ARBA00023180"/>
    </source>
</evidence>
<evidence type="ECO:0000259" key="21">
    <source>
        <dbReference type="Pfam" id="PF02932"/>
    </source>
</evidence>
<evidence type="ECO:0000256" key="17">
    <source>
        <dbReference type="ARBA" id="ARBA00034104"/>
    </source>
</evidence>
<keyword evidence="5 18" id="KW-1133">Transmembrane helix</keyword>
<feature type="transmembrane region" description="Helical" evidence="18">
    <location>
        <begin position="330"/>
        <end position="347"/>
    </location>
</feature>
<feature type="chain" id="PRO_5022253426" description="Neurotransmitter-gated ion-channel ligand-binding domain-containing protein" evidence="18">
    <location>
        <begin position="27"/>
        <end position="546"/>
    </location>
</feature>
<keyword evidence="3 18" id="KW-0812">Transmembrane</keyword>
<evidence type="ECO:0000256" key="18">
    <source>
        <dbReference type="RuleBase" id="RU000687"/>
    </source>
</evidence>
<name>A0A1D1UZR6_RAMVA</name>
<keyword evidence="2" id="KW-1003">Cell membrane</keyword>
<dbReference type="FunFam" id="2.70.170.10:FF:000003">
    <property type="entry name" value="Putative gamma-aminobutyric acid receptor subunit gamma-2"/>
    <property type="match status" value="1"/>
</dbReference>